<dbReference type="EMBL" id="LR031875">
    <property type="protein sequence ID" value="VDD27620.1"/>
    <property type="molecule type" value="Genomic_DNA"/>
</dbReference>
<protein>
    <submittedName>
        <fullName evidence="1">Uncharacterized protein</fullName>
    </submittedName>
</protein>
<accession>A0A3P6DJN7</accession>
<gene>
    <name evidence="1" type="ORF">BOLC9T52943H</name>
</gene>
<organism evidence="1">
    <name type="scientific">Brassica oleracea</name>
    <name type="common">Wild cabbage</name>
    <dbReference type="NCBI Taxonomy" id="3712"/>
    <lineage>
        <taxon>Eukaryota</taxon>
        <taxon>Viridiplantae</taxon>
        <taxon>Streptophyta</taxon>
        <taxon>Embryophyta</taxon>
        <taxon>Tracheophyta</taxon>
        <taxon>Spermatophyta</taxon>
        <taxon>Magnoliopsida</taxon>
        <taxon>eudicotyledons</taxon>
        <taxon>Gunneridae</taxon>
        <taxon>Pentapetalae</taxon>
        <taxon>rosids</taxon>
        <taxon>malvids</taxon>
        <taxon>Brassicales</taxon>
        <taxon>Brassicaceae</taxon>
        <taxon>Brassiceae</taxon>
        <taxon>Brassica</taxon>
    </lineage>
</organism>
<reference evidence="1" key="1">
    <citation type="submission" date="2018-11" db="EMBL/GenBank/DDBJ databases">
        <authorList>
            <consortium name="Genoscope - CEA"/>
            <person name="William W."/>
        </authorList>
    </citation>
    <scope>NUCLEOTIDE SEQUENCE</scope>
</reference>
<evidence type="ECO:0000313" key="1">
    <source>
        <dbReference type="EMBL" id="VDD27620.1"/>
    </source>
</evidence>
<proteinExistence type="predicted"/>
<name>A0A3P6DJN7_BRAOL</name>
<sequence length="35" mass="3938">MDEAALMEVTTKKSVVGARPWGLVFTVMELTKIWV</sequence>
<dbReference type="AlphaFoldDB" id="A0A3P6DJN7"/>